<proteinExistence type="predicted"/>
<organism evidence="1">
    <name type="scientific">Rhizophora mucronata</name>
    <name type="common">Asiatic mangrove</name>
    <dbReference type="NCBI Taxonomy" id="61149"/>
    <lineage>
        <taxon>Eukaryota</taxon>
        <taxon>Viridiplantae</taxon>
        <taxon>Streptophyta</taxon>
        <taxon>Embryophyta</taxon>
        <taxon>Tracheophyta</taxon>
        <taxon>Spermatophyta</taxon>
        <taxon>Magnoliopsida</taxon>
        <taxon>eudicotyledons</taxon>
        <taxon>Gunneridae</taxon>
        <taxon>Pentapetalae</taxon>
        <taxon>rosids</taxon>
        <taxon>fabids</taxon>
        <taxon>Malpighiales</taxon>
        <taxon>Rhizophoraceae</taxon>
        <taxon>Rhizophora</taxon>
    </lineage>
</organism>
<evidence type="ECO:0000313" key="1">
    <source>
        <dbReference type="EMBL" id="MBX67467.1"/>
    </source>
</evidence>
<dbReference type="AlphaFoldDB" id="A0A2P2QKP2"/>
<protein>
    <submittedName>
        <fullName evidence="1">Uncharacterized protein</fullName>
    </submittedName>
</protein>
<reference evidence="1" key="1">
    <citation type="submission" date="2018-02" db="EMBL/GenBank/DDBJ databases">
        <title>Rhizophora mucronata_Transcriptome.</title>
        <authorList>
            <person name="Meera S.P."/>
            <person name="Sreeshan A."/>
            <person name="Augustine A."/>
        </authorList>
    </citation>
    <scope>NUCLEOTIDE SEQUENCE</scope>
    <source>
        <tissue evidence="1">Leaf</tissue>
    </source>
</reference>
<dbReference type="EMBL" id="GGEC01086983">
    <property type="protein sequence ID" value="MBX67467.1"/>
    <property type="molecule type" value="Transcribed_RNA"/>
</dbReference>
<accession>A0A2P2QKP2</accession>
<sequence length="52" mass="6131">MAIHPCRMLHQGQTLDWAVLRQAQLVLQLVWLWVTVLLDYSVSCEIAVWRCH</sequence>
<name>A0A2P2QKP2_RHIMU</name>